<dbReference type="InterPro" id="IPR010982">
    <property type="entry name" value="Lambda_DNA-bd_dom_sf"/>
</dbReference>
<organism evidence="5 6">
    <name type="scientific">Paenibacillus sacheonensis</name>
    <dbReference type="NCBI Taxonomy" id="742054"/>
    <lineage>
        <taxon>Bacteria</taxon>
        <taxon>Bacillati</taxon>
        <taxon>Bacillota</taxon>
        <taxon>Bacilli</taxon>
        <taxon>Bacillales</taxon>
        <taxon>Paenibacillaceae</taxon>
        <taxon>Paenibacillus</taxon>
    </lineage>
</organism>
<dbReference type="GO" id="GO:0000976">
    <property type="term" value="F:transcription cis-regulatory region binding"/>
    <property type="evidence" value="ECO:0007669"/>
    <property type="project" value="TreeGrafter"/>
</dbReference>
<dbReference type="PANTHER" id="PTHR30146:SF109">
    <property type="entry name" value="HTH-TYPE TRANSCRIPTIONAL REGULATOR GALS"/>
    <property type="match status" value="1"/>
</dbReference>
<dbReference type="AlphaFoldDB" id="A0A7X5C4G6"/>
<dbReference type="Pfam" id="PF00356">
    <property type="entry name" value="LacI"/>
    <property type="match status" value="1"/>
</dbReference>
<dbReference type="SUPFAM" id="SSF53822">
    <property type="entry name" value="Periplasmic binding protein-like I"/>
    <property type="match status" value="1"/>
</dbReference>
<dbReference type="RefSeq" id="WP_161703276.1">
    <property type="nucleotide sequence ID" value="NZ_JAAAMU010000018.1"/>
</dbReference>
<dbReference type="CDD" id="cd06267">
    <property type="entry name" value="PBP1_LacI_sugar_binding-like"/>
    <property type="match status" value="1"/>
</dbReference>
<dbReference type="SUPFAM" id="SSF47413">
    <property type="entry name" value="lambda repressor-like DNA-binding domains"/>
    <property type="match status" value="1"/>
</dbReference>
<name>A0A7X5C4G6_9BACL</name>
<dbReference type="Gene3D" id="1.10.260.40">
    <property type="entry name" value="lambda repressor-like DNA-binding domains"/>
    <property type="match status" value="1"/>
</dbReference>
<feature type="domain" description="HTH lacI-type" evidence="4">
    <location>
        <begin position="8"/>
        <end position="63"/>
    </location>
</feature>
<dbReference type="InterPro" id="IPR000843">
    <property type="entry name" value="HTH_LacI"/>
</dbReference>
<keyword evidence="3" id="KW-0804">Transcription</keyword>
<dbReference type="OrthoDB" id="9784962at2"/>
<evidence type="ECO:0000313" key="6">
    <source>
        <dbReference type="Proteomes" id="UP000558113"/>
    </source>
</evidence>
<keyword evidence="1" id="KW-0805">Transcription regulation</keyword>
<evidence type="ECO:0000256" key="2">
    <source>
        <dbReference type="ARBA" id="ARBA00023125"/>
    </source>
</evidence>
<protein>
    <submittedName>
        <fullName evidence="5">Substrate-binding domain-containing protein</fullName>
    </submittedName>
</protein>
<evidence type="ECO:0000256" key="3">
    <source>
        <dbReference type="ARBA" id="ARBA00023163"/>
    </source>
</evidence>
<dbReference type="PANTHER" id="PTHR30146">
    <property type="entry name" value="LACI-RELATED TRANSCRIPTIONAL REPRESSOR"/>
    <property type="match status" value="1"/>
</dbReference>
<accession>A0A7X5C4G6</accession>
<dbReference type="InterPro" id="IPR046335">
    <property type="entry name" value="LacI/GalR-like_sensor"/>
</dbReference>
<proteinExistence type="predicted"/>
<dbReference type="Proteomes" id="UP000558113">
    <property type="component" value="Unassembled WGS sequence"/>
</dbReference>
<dbReference type="PROSITE" id="PS00356">
    <property type="entry name" value="HTH_LACI_1"/>
    <property type="match status" value="1"/>
</dbReference>
<dbReference type="PROSITE" id="PS50932">
    <property type="entry name" value="HTH_LACI_2"/>
    <property type="match status" value="1"/>
</dbReference>
<dbReference type="Pfam" id="PF13377">
    <property type="entry name" value="Peripla_BP_3"/>
    <property type="match status" value="1"/>
</dbReference>
<dbReference type="InterPro" id="IPR028082">
    <property type="entry name" value="Peripla_BP_I"/>
</dbReference>
<dbReference type="CDD" id="cd01392">
    <property type="entry name" value="HTH_LacI"/>
    <property type="match status" value="1"/>
</dbReference>
<dbReference type="Gene3D" id="3.40.50.2300">
    <property type="match status" value="2"/>
</dbReference>
<keyword evidence="6" id="KW-1185">Reference proteome</keyword>
<dbReference type="SMART" id="SM00354">
    <property type="entry name" value="HTH_LACI"/>
    <property type="match status" value="1"/>
</dbReference>
<sequence length="330" mass="36583">MNKQTRKATIKDVARHAGVSPTTVSFLLNGKEDQISEETRERVHAAIRELDYTPNALIRSLQARETRTIGYYFGANVLANPYINEFFVGLHEAASDLGYDLLVYRRPREELERTTFADGRVDGVVCWPNTEAELRLFAADGLRTPAVLFADTDLEEPCSVAANDAQGIAELMEHLLARGCGRFFFVGNYHAGLHLRRRLSRFQEALACKGLRFEECLTTLLDWEEGMLRAFARRLKAIAETSETRIAVCCSHDLAAEQLMPELLAAGLRIPQDISLTGYEATNRAGITTVKQPVRELGRAAAERAVARITGGKAVGSLRMDTTFMVGTTS</sequence>
<evidence type="ECO:0000256" key="1">
    <source>
        <dbReference type="ARBA" id="ARBA00023015"/>
    </source>
</evidence>
<dbReference type="EMBL" id="JAAAMU010000018">
    <property type="protein sequence ID" value="NBC72364.1"/>
    <property type="molecule type" value="Genomic_DNA"/>
</dbReference>
<reference evidence="5 6" key="1">
    <citation type="submission" date="2020-01" db="EMBL/GenBank/DDBJ databases">
        <title>Paenibacillus soybeanensis sp. nov. isolated from the nodules of soybean (Glycine max(L.) Merr).</title>
        <authorList>
            <person name="Wang H."/>
        </authorList>
    </citation>
    <scope>NUCLEOTIDE SEQUENCE [LARGE SCALE GENOMIC DNA]</scope>
    <source>
        <strain evidence="5 6">DSM 23054</strain>
    </source>
</reference>
<evidence type="ECO:0000259" key="4">
    <source>
        <dbReference type="PROSITE" id="PS50932"/>
    </source>
</evidence>
<evidence type="ECO:0000313" key="5">
    <source>
        <dbReference type="EMBL" id="NBC72364.1"/>
    </source>
</evidence>
<gene>
    <name evidence="5" type="ORF">GT003_25490</name>
</gene>
<dbReference type="GO" id="GO:0003700">
    <property type="term" value="F:DNA-binding transcription factor activity"/>
    <property type="evidence" value="ECO:0007669"/>
    <property type="project" value="TreeGrafter"/>
</dbReference>
<keyword evidence="2" id="KW-0238">DNA-binding</keyword>
<comment type="caution">
    <text evidence="5">The sequence shown here is derived from an EMBL/GenBank/DDBJ whole genome shotgun (WGS) entry which is preliminary data.</text>
</comment>